<keyword evidence="5" id="KW-1185">Reference proteome</keyword>
<evidence type="ECO:0000313" key="5">
    <source>
        <dbReference type="Proteomes" id="UP001597118"/>
    </source>
</evidence>
<feature type="region of interest" description="Disordered" evidence="2">
    <location>
        <begin position="24"/>
        <end position="66"/>
    </location>
</feature>
<evidence type="ECO:0000256" key="2">
    <source>
        <dbReference type="SAM" id="MobiDB-lite"/>
    </source>
</evidence>
<evidence type="ECO:0000313" key="4">
    <source>
        <dbReference type="EMBL" id="MFD1628665.1"/>
    </source>
</evidence>
<dbReference type="InterPro" id="IPR046526">
    <property type="entry name" value="DUF6591"/>
</dbReference>
<accession>A0ABW4I7M3</accession>
<evidence type="ECO:0000259" key="3">
    <source>
        <dbReference type="Pfam" id="PF20234"/>
    </source>
</evidence>
<dbReference type="EMBL" id="JBHUDG010000003">
    <property type="protein sequence ID" value="MFD1628665.1"/>
    <property type="molecule type" value="Genomic_DNA"/>
</dbReference>
<evidence type="ECO:0000256" key="1">
    <source>
        <dbReference type="SAM" id="Coils"/>
    </source>
</evidence>
<feature type="domain" description="DUF6591" evidence="3">
    <location>
        <begin position="17"/>
        <end position="141"/>
    </location>
</feature>
<gene>
    <name evidence="4" type="ORF">ACFSAH_02190</name>
</gene>
<reference evidence="5" key="1">
    <citation type="journal article" date="2019" name="Int. J. Syst. Evol. Microbiol.">
        <title>The Global Catalogue of Microorganisms (GCM) 10K type strain sequencing project: providing services to taxonomists for standard genome sequencing and annotation.</title>
        <authorList>
            <consortium name="The Broad Institute Genomics Platform"/>
            <consortium name="The Broad Institute Genome Sequencing Center for Infectious Disease"/>
            <person name="Wu L."/>
            <person name="Ma J."/>
        </authorList>
    </citation>
    <scope>NUCLEOTIDE SEQUENCE [LARGE SCALE GENOMIC DNA]</scope>
    <source>
        <strain evidence="5">CCUG 53762</strain>
    </source>
</reference>
<dbReference type="RefSeq" id="WP_379661052.1">
    <property type="nucleotide sequence ID" value="NZ_JBHUDG010000003.1"/>
</dbReference>
<organism evidence="4 5">
    <name type="scientific">Pseudopedobacter beijingensis</name>
    <dbReference type="NCBI Taxonomy" id="1207056"/>
    <lineage>
        <taxon>Bacteria</taxon>
        <taxon>Pseudomonadati</taxon>
        <taxon>Bacteroidota</taxon>
        <taxon>Sphingobacteriia</taxon>
        <taxon>Sphingobacteriales</taxon>
        <taxon>Sphingobacteriaceae</taxon>
        <taxon>Pseudopedobacter</taxon>
    </lineage>
</organism>
<keyword evidence="1" id="KW-0175">Coiled coil</keyword>
<feature type="coiled-coil region" evidence="1">
    <location>
        <begin position="102"/>
        <end position="129"/>
    </location>
</feature>
<dbReference type="Pfam" id="PF20234">
    <property type="entry name" value="DUF6591"/>
    <property type="match status" value="1"/>
</dbReference>
<dbReference type="PROSITE" id="PS51257">
    <property type="entry name" value="PROKAR_LIPOPROTEIN"/>
    <property type="match status" value="1"/>
</dbReference>
<proteinExistence type="predicted"/>
<comment type="caution">
    <text evidence="4">The sequence shown here is derived from an EMBL/GenBank/DDBJ whole genome shotgun (WGS) entry which is preliminary data.</text>
</comment>
<dbReference type="Proteomes" id="UP001597118">
    <property type="component" value="Unassembled WGS sequence"/>
</dbReference>
<sequence>MNIKNLKLTAITLMAAIITSCSGNSNKEETQTTDLTEETTEEPSVQSSSDEIAQDTETSEVETASSKENWEAFLNSYEGYIDQYIRLMKKAKAGDMSAMTEYAEYMQKATDLQEKMESAKNELSASQMARYMKLQTKLMKAAAEM</sequence>
<name>A0ABW4I7M3_9SPHI</name>
<protein>
    <submittedName>
        <fullName evidence="4">DUF6591 domain-containing protein</fullName>
    </submittedName>
</protein>